<dbReference type="AlphaFoldDB" id="A0A1C5IM89"/>
<dbReference type="InterPro" id="IPR006626">
    <property type="entry name" value="PbH1"/>
</dbReference>
<feature type="region of interest" description="Disordered" evidence="1">
    <location>
        <begin position="260"/>
        <end position="297"/>
    </location>
</feature>
<gene>
    <name evidence="3" type="ORF">GA0070614_2979</name>
</gene>
<feature type="region of interest" description="Disordered" evidence="1">
    <location>
        <begin position="688"/>
        <end position="735"/>
    </location>
</feature>
<evidence type="ECO:0000256" key="1">
    <source>
        <dbReference type="SAM" id="MobiDB-lite"/>
    </source>
</evidence>
<evidence type="ECO:0000259" key="2">
    <source>
        <dbReference type="Pfam" id="PF13229"/>
    </source>
</evidence>
<feature type="domain" description="Right handed beta helix" evidence="2">
    <location>
        <begin position="449"/>
        <end position="635"/>
    </location>
</feature>
<dbReference type="Proteomes" id="UP000198215">
    <property type="component" value="Chromosome I"/>
</dbReference>
<name>A0A1C5IM89_9ACTN</name>
<dbReference type="EMBL" id="LT607753">
    <property type="protein sequence ID" value="SCG58926.1"/>
    <property type="molecule type" value="Genomic_DNA"/>
</dbReference>
<dbReference type="SMART" id="SM00710">
    <property type="entry name" value="PbH1"/>
    <property type="match status" value="5"/>
</dbReference>
<keyword evidence="4" id="KW-1185">Reference proteome</keyword>
<dbReference type="InterPro" id="IPR039448">
    <property type="entry name" value="Beta_helix"/>
</dbReference>
<evidence type="ECO:0000313" key="4">
    <source>
        <dbReference type="Proteomes" id="UP000198215"/>
    </source>
</evidence>
<accession>A0A1C5IM89</accession>
<dbReference type="SUPFAM" id="SSF51126">
    <property type="entry name" value="Pectin lyase-like"/>
    <property type="match status" value="1"/>
</dbReference>
<feature type="compositionally biased region" description="Polar residues" evidence="1">
    <location>
        <begin position="280"/>
        <end position="289"/>
    </location>
</feature>
<dbReference type="Pfam" id="PF13229">
    <property type="entry name" value="Beta_helix"/>
    <property type="match status" value="1"/>
</dbReference>
<proteinExistence type="predicted"/>
<protein>
    <submittedName>
        <fullName evidence="3">Right handed beta helix region</fullName>
    </submittedName>
</protein>
<dbReference type="Gene3D" id="2.160.20.10">
    <property type="entry name" value="Single-stranded right-handed beta-helix, Pectin lyase-like"/>
    <property type="match status" value="1"/>
</dbReference>
<sequence>MAPVLNGKADIPTIVDQAGVFIAPQRRPARSPGSGHDPALDTRASGGTAFGAYATRQLDLSRKVPADATAAVLNVTVTAPTPAGVLRVFPAGSATPEASHLNFVAGQTIPNLVVVPVVAGRVSIHNAGSGSTHVVADLAGFYASTASGATDAYVPYGPTRIVDTRTDSGLIHRNGHGALEPAEDVMFRPNFLLLNCWDCPEPTGAVLNLTVTAPSAPGFLTAYPNATERPNASHVNFVARGTADNLAVVPTGQWRRIAAAKGVRRPRAPAPPRPAGAPATTTERSTRVGSSGAARIGGHRCTLPAHAQLDHGGTLMTTHNALARLALVPLAAGAVLVGPTAPAAVAAPAPTTATAPRAELYVSKTHCSPTGVQDGSPESPFCTIQAASAEAGPGQTVLVYPGTYHENVSFTRSGTPDAPITFRAVQMSDEPVRVGKYDTTAPMGAIMIVAGAHDVVIEGFTVYGESRADGVVVVDSSRVTLDQLTVHSRPDGASGVNVTGVSDDVTVSRSVISNTGGPTVDLDPGTTDVTVAGNQLLGSGLLATMSPGVSVTNNTVVTDCRVGIDLYSDSTNASVRNNIVRTSRTRQPCTAPAEAVAIRVAHNAVPATTVDHNLIDPAGDGPLYRWSGENHATVASFTTATGQGSHDLATDPRLVGTQTGWTSWYGPGTGSPARDSADATARGVLDSDLLDNPYADDPSAENTGTGSGYRDRGAVEAQGTPVTEAPYLRRKPGGGPLDVVAGASLRSSWPVERERTKYAYRFWGDRYWRVTDAGSLERSVRRAGRVCVDVRGTTTNFRTGSSYAASPCTVVGARFTPVTPTRLVDTRSGLGTGSAAPIGQNGALYYPVPTVAGVAAEDITALVLNVTVTRPEASGFITVSPDGTRLNASNVNFVAGETVANQVTVPVTGGRIVFIHTGIASVHLIADLQGVYTAAGSGYAPVPPVRMLDTREGAAGPVPAHTTRTLDLSAKLPAGATAAVLNVTVTKPTANGVLTLFPYGSAVPVASHLNFVTGQTIPNLVTVPVVGGKVSIRNASSGSTHVIADLAGWFSPDATQTFVPLTPTRLLDTRESGGALTARTAARVQPATAASSCAPAPACPEPTALVGNLTVTQPTAAGVLIAHPSAQARPTASNVNFVAGETASNAALVAVNFGVDVYNSSSGTAHVILDQSGYFIGPAA</sequence>
<dbReference type="InterPro" id="IPR011050">
    <property type="entry name" value="Pectin_lyase_fold/virulence"/>
</dbReference>
<evidence type="ECO:0000313" key="3">
    <source>
        <dbReference type="EMBL" id="SCG58926.1"/>
    </source>
</evidence>
<reference evidence="4" key="1">
    <citation type="submission" date="2016-06" db="EMBL/GenBank/DDBJ databases">
        <authorList>
            <person name="Varghese N."/>
            <person name="Submissions Spin"/>
        </authorList>
    </citation>
    <scope>NUCLEOTIDE SEQUENCE [LARGE SCALE GENOMIC DNA]</scope>
    <source>
        <strain evidence="4">DSM 45161</strain>
    </source>
</reference>
<organism evidence="3 4">
    <name type="scientific">Micromonospora coxensis</name>
    <dbReference type="NCBI Taxonomy" id="356852"/>
    <lineage>
        <taxon>Bacteria</taxon>
        <taxon>Bacillati</taxon>
        <taxon>Actinomycetota</taxon>
        <taxon>Actinomycetes</taxon>
        <taxon>Micromonosporales</taxon>
        <taxon>Micromonosporaceae</taxon>
        <taxon>Micromonospora</taxon>
    </lineage>
</organism>
<dbReference type="InterPro" id="IPR012334">
    <property type="entry name" value="Pectin_lyas_fold"/>
</dbReference>